<dbReference type="Pfam" id="PF00578">
    <property type="entry name" value="AhpC-TSA"/>
    <property type="match status" value="1"/>
</dbReference>
<dbReference type="PANTHER" id="PTHR42801">
    <property type="entry name" value="THIOREDOXIN-DEPENDENT PEROXIDE REDUCTASE"/>
    <property type="match status" value="1"/>
</dbReference>
<evidence type="ECO:0000256" key="3">
    <source>
        <dbReference type="ARBA" id="ARBA00022559"/>
    </source>
</evidence>
<dbReference type="GO" id="GO:0008379">
    <property type="term" value="F:thioredoxin peroxidase activity"/>
    <property type="evidence" value="ECO:0007669"/>
    <property type="project" value="TreeGrafter"/>
</dbReference>
<evidence type="ECO:0000313" key="14">
    <source>
        <dbReference type="Proteomes" id="UP000192772"/>
    </source>
</evidence>
<dbReference type="InterPro" id="IPR050924">
    <property type="entry name" value="Peroxiredoxin_BCP/PrxQ"/>
</dbReference>
<evidence type="ECO:0000256" key="7">
    <source>
        <dbReference type="ARBA" id="ARBA00023284"/>
    </source>
</evidence>
<gene>
    <name evidence="13" type="ORF">BST23_04830</name>
</gene>
<keyword evidence="3" id="KW-0575">Peroxidase</keyword>
<evidence type="ECO:0000256" key="11">
    <source>
        <dbReference type="ARBA" id="ARBA00049091"/>
    </source>
</evidence>
<dbReference type="EC" id="1.11.1.24" evidence="2"/>
<evidence type="ECO:0000256" key="2">
    <source>
        <dbReference type="ARBA" id="ARBA00013017"/>
    </source>
</evidence>
<dbReference type="SUPFAM" id="SSF52833">
    <property type="entry name" value="Thioredoxin-like"/>
    <property type="match status" value="1"/>
</dbReference>
<dbReference type="EMBL" id="MVHP01000003">
    <property type="protein sequence ID" value="ORA68487.1"/>
    <property type="molecule type" value="Genomic_DNA"/>
</dbReference>
<dbReference type="GO" id="GO:0005737">
    <property type="term" value="C:cytoplasm"/>
    <property type="evidence" value="ECO:0007669"/>
    <property type="project" value="TreeGrafter"/>
</dbReference>
<accession>A0A0M2ZEN7</accession>
<keyword evidence="4" id="KW-0049">Antioxidant</keyword>
<keyword evidence="7" id="KW-0676">Redox-active center</keyword>
<evidence type="ECO:0000256" key="1">
    <source>
        <dbReference type="ARBA" id="ARBA00003330"/>
    </source>
</evidence>
<dbReference type="OrthoDB" id="9812811at2"/>
<organism evidence="13 14">
    <name type="scientific">Mycolicibacterium elephantis</name>
    <dbReference type="NCBI Taxonomy" id="81858"/>
    <lineage>
        <taxon>Bacteria</taxon>
        <taxon>Bacillati</taxon>
        <taxon>Actinomycetota</taxon>
        <taxon>Actinomycetes</taxon>
        <taxon>Mycobacteriales</taxon>
        <taxon>Mycobacteriaceae</taxon>
        <taxon>Mycolicibacterium</taxon>
    </lineage>
</organism>
<dbReference type="InterPro" id="IPR036249">
    <property type="entry name" value="Thioredoxin-like_sf"/>
</dbReference>
<evidence type="ECO:0000256" key="4">
    <source>
        <dbReference type="ARBA" id="ARBA00022862"/>
    </source>
</evidence>
<comment type="similarity">
    <text evidence="9">Belongs to the peroxiredoxin family. BCP/PrxQ subfamily.</text>
</comment>
<evidence type="ECO:0000256" key="9">
    <source>
        <dbReference type="ARBA" id="ARBA00038489"/>
    </source>
</evidence>
<dbReference type="GO" id="GO:0034599">
    <property type="term" value="P:cellular response to oxidative stress"/>
    <property type="evidence" value="ECO:0007669"/>
    <property type="project" value="TreeGrafter"/>
</dbReference>
<dbReference type="AlphaFoldDB" id="A0A0M2ZEN7"/>
<comment type="caution">
    <text evidence="13">The sequence shown here is derived from an EMBL/GenBank/DDBJ whole genome shotgun (WGS) entry which is preliminary data.</text>
</comment>
<dbReference type="Gene3D" id="3.40.30.10">
    <property type="entry name" value="Glutaredoxin"/>
    <property type="match status" value="1"/>
</dbReference>
<reference evidence="13 14" key="1">
    <citation type="submission" date="2017-02" db="EMBL/GenBank/DDBJ databases">
        <title>The new phylogeny of genus Mycobacterium.</title>
        <authorList>
            <person name="Tortoli E."/>
            <person name="Trovato A."/>
            <person name="Cirillo D.M."/>
        </authorList>
    </citation>
    <scope>NUCLEOTIDE SEQUENCE [LARGE SCALE GENOMIC DNA]</scope>
    <source>
        <strain evidence="13 14">FI-09383</strain>
    </source>
</reference>
<dbReference type="GO" id="GO:0045454">
    <property type="term" value="P:cell redox homeostasis"/>
    <property type="evidence" value="ECO:0007669"/>
    <property type="project" value="TreeGrafter"/>
</dbReference>
<evidence type="ECO:0000259" key="12">
    <source>
        <dbReference type="PROSITE" id="PS51352"/>
    </source>
</evidence>
<comment type="catalytic activity">
    <reaction evidence="11">
        <text>a hydroperoxide + [thioredoxin]-dithiol = an alcohol + [thioredoxin]-disulfide + H2O</text>
        <dbReference type="Rhea" id="RHEA:62620"/>
        <dbReference type="Rhea" id="RHEA-COMP:10698"/>
        <dbReference type="Rhea" id="RHEA-COMP:10700"/>
        <dbReference type="ChEBI" id="CHEBI:15377"/>
        <dbReference type="ChEBI" id="CHEBI:29950"/>
        <dbReference type="ChEBI" id="CHEBI:30879"/>
        <dbReference type="ChEBI" id="CHEBI:35924"/>
        <dbReference type="ChEBI" id="CHEBI:50058"/>
        <dbReference type="EC" id="1.11.1.24"/>
    </reaction>
</comment>
<dbReference type="InterPro" id="IPR000866">
    <property type="entry name" value="AhpC/TSA"/>
</dbReference>
<dbReference type="RefSeq" id="WP_046753068.1">
    <property type="nucleotide sequence ID" value="NZ_JBCGVB010000014.1"/>
</dbReference>
<sequence length="235" mass="25978">MGELEQQFAQLASEIPEGAEKKALSVLHGIVMEMWRSIQRDRASAAGMATAATAQDIADLWRDAPPMEGQAVNQPLPVGTPAPDFALPDASGNVIRLSDYRGRPVVLVFYPLDWSPGCSQQLDLYQQEIDEFEARDAQVLGISVDSIYSHGAWAATRGLSIPLLSDFHPKGEVARRYHVWRDGDGFSERAIYVIDPQGRISYGHISPYLHHVPDIYELLDAVDAARADRPERLTA</sequence>
<dbReference type="STRING" id="81858.BST23_04830"/>
<comment type="function">
    <text evidence="1">Thiol-specific peroxidase that catalyzes the reduction of hydrogen peroxide and organic hydroperoxides to water and alcohols, respectively. Plays a role in cell protection against oxidative stress by detoxifying peroxides and as sensor of hydrogen peroxide-mediated signaling events.</text>
</comment>
<proteinExistence type="inferred from homology"/>
<dbReference type="CDD" id="cd03018">
    <property type="entry name" value="PRX_AhpE_like"/>
    <property type="match status" value="1"/>
</dbReference>
<name>A0A0M2ZEN7_9MYCO</name>
<dbReference type="InterPro" id="IPR013766">
    <property type="entry name" value="Thioredoxin_domain"/>
</dbReference>
<evidence type="ECO:0000256" key="5">
    <source>
        <dbReference type="ARBA" id="ARBA00023002"/>
    </source>
</evidence>
<evidence type="ECO:0000313" key="13">
    <source>
        <dbReference type="EMBL" id="ORA68487.1"/>
    </source>
</evidence>
<evidence type="ECO:0000256" key="8">
    <source>
        <dbReference type="ARBA" id="ARBA00032824"/>
    </source>
</evidence>
<evidence type="ECO:0000256" key="10">
    <source>
        <dbReference type="ARBA" id="ARBA00041373"/>
    </source>
</evidence>
<dbReference type="PANTHER" id="PTHR42801:SF22">
    <property type="entry name" value="PEROXIREDOXIN SLL0755-RELATED"/>
    <property type="match status" value="1"/>
</dbReference>
<dbReference type="PROSITE" id="PS51352">
    <property type="entry name" value="THIOREDOXIN_2"/>
    <property type="match status" value="1"/>
</dbReference>
<keyword evidence="6" id="KW-1015">Disulfide bond</keyword>
<protein>
    <recommendedName>
        <fullName evidence="2">thioredoxin-dependent peroxiredoxin</fullName>
        <ecNumber evidence="2">1.11.1.24</ecNumber>
    </recommendedName>
    <alternativeName>
        <fullName evidence="10">Bacterioferritin comigratory protein</fullName>
    </alternativeName>
    <alternativeName>
        <fullName evidence="8">Thioredoxin peroxidase</fullName>
    </alternativeName>
</protein>
<dbReference type="Proteomes" id="UP000192772">
    <property type="component" value="Unassembled WGS sequence"/>
</dbReference>
<evidence type="ECO:0000256" key="6">
    <source>
        <dbReference type="ARBA" id="ARBA00023157"/>
    </source>
</evidence>
<keyword evidence="5" id="KW-0560">Oxidoreductase</keyword>
<feature type="domain" description="Thioredoxin" evidence="12">
    <location>
        <begin position="76"/>
        <end position="227"/>
    </location>
</feature>